<keyword evidence="1 5" id="KW-0378">Hydrolase</keyword>
<dbReference type="InterPro" id="IPR052369">
    <property type="entry name" value="UG_Glycosaminoglycan_Hydrolase"/>
</dbReference>
<protein>
    <submittedName>
        <fullName evidence="5">Glycoside hydrolase family 88 protein</fullName>
    </submittedName>
</protein>
<dbReference type="InterPro" id="IPR012341">
    <property type="entry name" value="6hp_glycosidase-like_sf"/>
</dbReference>
<feature type="binding site" evidence="4">
    <location>
        <position position="119"/>
    </location>
    <ligand>
        <name>substrate</name>
    </ligand>
</feature>
<dbReference type="InterPro" id="IPR008928">
    <property type="entry name" value="6-hairpin_glycosidase_sf"/>
</dbReference>
<dbReference type="Pfam" id="PF07470">
    <property type="entry name" value="Glyco_hydro_88"/>
    <property type="match status" value="1"/>
</dbReference>
<feature type="active site" description="Nucleophile" evidence="3">
    <location>
        <position position="119"/>
    </location>
</feature>
<reference evidence="5 6" key="1">
    <citation type="submission" date="2021-05" db="EMBL/GenBank/DDBJ databases">
        <title>Comparative genomic studies on the polysaccharide-degrading batcterial strains of the Flammeovirga genus.</title>
        <authorList>
            <person name="Zewei F."/>
            <person name="Zheng Z."/>
            <person name="Yu L."/>
            <person name="Ruyue G."/>
            <person name="Yanhong M."/>
            <person name="Yuanyuan C."/>
            <person name="Jingyan G."/>
            <person name="Wenjun H."/>
        </authorList>
    </citation>
    <scope>NUCLEOTIDE SEQUENCE [LARGE SCALE GENOMIC DNA]</scope>
    <source>
        <strain evidence="5 6">NBRC:100898</strain>
    </source>
</reference>
<evidence type="ECO:0000256" key="2">
    <source>
        <dbReference type="ARBA" id="ARBA00038358"/>
    </source>
</evidence>
<dbReference type="GO" id="GO:0052757">
    <property type="term" value="F:chondroitin hydrolase activity"/>
    <property type="evidence" value="ECO:0007669"/>
    <property type="project" value="TreeGrafter"/>
</dbReference>
<dbReference type="EMBL" id="CP076132">
    <property type="protein sequence ID" value="QWG01734.1"/>
    <property type="molecule type" value="Genomic_DNA"/>
</dbReference>
<dbReference type="SUPFAM" id="SSF48208">
    <property type="entry name" value="Six-hairpin glycosidases"/>
    <property type="match status" value="1"/>
</dbReference>
<sequence length="399" mass="46245">MNYLKCFIGVLLFGCTARNSIVERGDSAERQEHYKVWSPSVNARIPTFLNFKADSLGFPRSLEKDGVTRGRPSRDWTSGFYPGSLIQLYHITDDSTFLLHADQWLPYMEREQWNDGTHDMGFKVYCSVGEAYKVSKDPHLKKVLLQSAKTLSTRFNPEVGCIKSWDFGQDRWTFPVIIDNMMNLELLFEASILSGDSTYHKMAVSHAEKTMQNHYREDYSCYHVIDYDPENGKVQNELTHQGINVNSVWSRGQGWGLYGFTMCYRYTTDERFLDQAKNIAEFIMNQPNMPKDKIPYWDMHDPKIPETYRDASSGAIYASALYELYTYTQDERYVEYADDILAALGSKNYVLPNNVKAPFLLDHSTGDWPKNDEIDVPISYADYYFLEAVKRRESLKLNI</sequence>
<accession>A0AAX1N2J4</accession>
<feature type="binding site" evidence="4">
    <location>
        <position position="239"/>
    </location>
    <ligand>
        <name>substrate</name>
    </ligand>
</feature>
<feature type="binding site" evidence="4">
    <location>
        <position position="255"/>
    </location>
    <ligand>
        <name>substrate</name>
    </ligand>
</feature>
<feature type="binding site" evidence="4">
    <location>
        <position position="251"/>
    </location>
    <ligand>
        <name>substrate</name>
    </ligand>
</feature>
<dbReference type="InterPro" id="IPR010905">
    <property type="entry name" value="Glyco_hydro_88"/>
</dbReference>
<comment type="similarity">
    <text evidence="2">Belongs to the glycosyl hydrolase 88 family.</text>
</comment>
<evidence type="ECO:0000313" key="5">
    <source>
        <dbReference type="EMBL" id="QWG01734.1"/>
    </source>
</evidence>
<keyword evidence="6" id="KW-1185">Reference proteome</keyword>
<proteinExistence type="inferred from homology"/>
<dbReference type="Gene3D" id="1.50.10.10">
    <property type="match status" value="1"/>
</dbReference>
<dbReference type="Proteomes" id="UP000678679">
    <property type="component" value="Chromosome 1"/>
</dbReference>
<dbReference type="AlphaFoldDB" id="A0AAX1N2J4"/>
<feature type="binding site" evidence="4">
    <location>
        <position position="179"/>
    </location>
    <ligand>
        <name>substrate</name>
    </ligand>
</feature>
<evidence type="ECO:0000313" key="6">
    <source>
        <dbReference type="Proteomes" id="UP000678679"/>
    </source>
</evidence>
<evidence type="ECO:0000256" key="1">
    <source>
        <dbReference type="ARBA" id="ARBA00022801"/>
    </source>
</evidence>
<dbReference type="RefSeq" id="WP_169666006.1">
    <property type="nucleotide sequence ID" value="NZ_CP076132.1"/>
</dbReference>
<evidence type="ECO:0000256" key="3">
    <source>
        <dbReference type="PIRSR" id="PIRSR610905-1"/>
    </source>
</evidence>
<gene>
    <name evidence="5" type="ORF">KMW28_19150</name>
</gene>
<dbReference type="PANTHER" id="PTHR36845:SF1">
    <property type="entry name" value="HYDROLASE, PUTATIVE (AFU_ORTHOLOGUE AFUA_7G05090)-RELATED"/>
    <property type="match status" value="1"/>
</dbReference>
<evidence type="ECO:0000256" key="4">
    <source>
        <dbReference type="PIRSR" id="PIRSR610905-2"/>
    </source>
</evidence>
<organism evidence="5 6">
    <name type="scientific">Flammeovirga yaeyamensis</name>
    <dbReference type="NCBI Taxonomy" id="367791"/>
    <lineage>
        <taxon>Bacteria</taxon>
        <taxon>Pseudomonadati</taxon>
        <taxon>Bacteroidota</taxon>
        <taxon>Cytophagia</taxon>
        <taxon>Cytophagales</taxon>
        <taxon>Flammeovirgaceae</taxon>
        <taxon>Flammeovirga</taxon>
    </lineage>
</organism>
<name>A0AAX1N2J4_9BACT</name>
<feature type="active site" description="Proton donor" evidence="3">
    <location>
        <position position="179"/>
    </location>
</feature>
<dbReference type="PANTHER" id="PTHR36845">
    <property type="entry name" value="HYDROLASE, PUTATIVE (AFU_ORTHOLOGUE AFUA_7G05090)-RELATED"/>
    <property type="match status" value="1"/>
</dbReference>
<dbReference type="KEGG" id="fya:KMW28_19150"/>
<dbReference type="GO" id="GO:0000272">
    <property type="term" value="P:polysaccharide catabolic process"/>
    <property type="evidence" value="ECO:0007669"/>
    <property type="project" value="TreeGrafter"/>
</dbReference>